<dbReference type="GO" id="GO:0003735">
    <property type="term" value="F:structural constituent of ribosome"/>
    <property type="evidence" value="ECO:0007669"/>
    <property type="project" value="InterPro"/>
</dbReference>
<dbReference type="NCBIfam" id="TIGR00061">
    <property type="entry name" value="L21"/>
    <property type="match status" value="1"/>
</dbReference>
<dbReference type="InterPro" id="IPR028909">
    <property type="entry name" value="bL21-like"/>
</dbReference>
<evidence type="ECO:0000256" key="1">
    <source>
        <dbReference type="ARBA" id="ARBA00008563"/>
    </source>
</evidence>
<dbReference type="GO" id="GO:0005737">
    <property type="term" value="C:cytoplasm"/>
    <property type="evidence" value="ECO:0007669"/>
    <property type="project" value="UniProtKB-ARBA"/>
</dbReference>
<keyword evidence="2 4" id="KW-0689">Ribosomal protein</keyword>
<dbReference type="PANTHER" id="PTHR21349:SF0">
    <property type="entry name" value="LARGE RIBOSOMAL SUBUNIT PROTEIN BL21M"/>
    <property type="match status" value="1"/>
</dbReference>
<dbReference type="PANTHER" id="PTHR21349">
    <property type="entry name" value="50S RIBOSOMAL PROTEIN L21"/>
    <property type="match status" value="1"/>
</dbReference>
<dbReference type="InterPro" id="IPR036164">
    <property type="entry name" value="bL21-like_sf"/>
</dbReference>
<dbReference type="GO" id="GO:1990904">
    <property type="term" value="C:ribonucleoprotein complex"/>
    <property type="evidence" value="ECO:0007669"/>
    <property type="project" value="UniProtKB-KW"/>
</dbReference>
<dbReference type="GO" id="GO:0005840">
    <property type="term" value="C:ribosome"/>
    <property type="evidence" value="ECO:0007669"/>
    <property type="project" value="UniProtKB-KW"/>
</dbReference>
<comment type="similarity">
    <text evidence="1">Belongs to the bacterial ribosomal protein bL21 family.</text>
</comment>
<organism evidence="4">
    <name type="scientific">bioreactor metagenome</name>
    <dbReference type="NCBI Taxonomy" id="1076179"/>
    <lineage>
        <taxon>unclassified sequences</taxon>
        <taxon>metagenomes</taxon>
        <taxon>ecological metagenomes</taxon>
    </lineage>
</organism>
<dbReference type="GO" id="GO:0003723">
    <property type="term" value="F:RNA binding"/>
    <property type="evidence" value="ECO:0007669"/>
    <property type="project" value="InterPro"/>
</dbReference>
<dbReference type="AlphaFoldDB" id="A0A645CTS9"/>
<reference evidence="4" key="1">
    <citation type="submission" date="2019-08" db="EMBL/GenBank/DDBJ databases">
        <authorList>
            <person name="Kucharzyk K."/>
            <person name="Murdoch R.W."/>
            <person name="Higgins S."/>
            <person name="Loffler F."/>
        </authorList>
    </citation>
    <scope>NUCLEOTIDE SEQUENCE</scope>
</reference>
<dbReference type="EMBL" id="VSSQ01030116">
    <property type="protein sequence ID" value="MPM80516.1"/>
    <property type="molecule type" value="Genomic_DNA"/>
</dbReference>
<gene>
    <name evidence="4" type="primary">rplU_36</name>
    <name evidence="4" type="ORF">SDC9_127563</name>
</gene>
<evidence type="ECO:0000256" key="3">
    <source>
        <dbReference type="ARBA" id="ARBA00023274"/>
    </source>
</evidence>
<evidence type="ECO:0000256" key="2">
    <source>
        <dbReference type="ARBA" id="ARBA00022980"/>
    </source>
</evidence>
<dbReference type="GO" id="GO:0006412">
    <property type="term" value="P:translation"/>
    <property type="evidence" value="ECO:0007669"/>
    <property type="project" value="InterPro"/>
</dbReference>
<dbReference type="HAMAP" id="MF_01363">
    <property type="entry name" value="Ribosomal_bL21"/>
    <property type="match status" value="1"/>
</dbReference>
<dbReference type="SUPFAM" id="SSF141091">
    <property type="entry name" value="L21p-like"/>
    <property type="match status" value="1"/>
</dbReference>
<sequence>MKHAVIAISGSQFKVTENQKLSVTTLNLKEGEKSICDKVLLISDEKDIKVGTPTIENAKVEFEVVKNYKGDKVRIFRYKGKSRYRKTTGFRHQLTEIKITKISN</sequence>
<evidence type="ECO:0000313" key="4">
    <source>
        <dbReference type="EMBL" id="MPM80516.1"/>
    </source>
</evidence>
<protein>
    <submittedName>
        <fullName evidence="4">50S ribosomal protein L21</fullName>
    </submittedName>
</protein>
<keyword evidence="3" id="KW-0687">Ribonucleoprotein</keyword>
<dbReference type="Pfam" id="PF00829">
    <property type="entry name" value="Ribosomal_L21p"/>
    <property type="match status" value="1"/>
</dbReference>
<name>A0A645CTS9_9ZZZZ</name>
<dbReference type="InterPro" id="IPR001787">
    <property type="entry name" value="Ribosomal_bL21"/>
</dbReference>
<accession>A0A645CTS9</accession>
<comment type="caution">
    <text evidence="4">The sequence shown here is derived from an EMBL/GenBank/DDBJ whole genome shotgun (WGS) entry which is preliminary data.</text>
</comment>
<proteinExistence type="inferred from homology"/>